<protein>
    <recommendedName>
        <fullName evidence="9">Cationic amino acid transporter C-terminal domain-containing protein</fullName>
    </recommendedName>
</protein>
<evidence type="ECO:0000256" key="8">
    <source>
        <dbReference type="SAM" id="Phobius"/>
    </source>
</evidence>
<comment type="subcellular location">
    <subcellularLocation>
        <location evidence="1">Membrane</location>
        <topology evidence="1">Multi-pass membrane protein</topology>
    </subcellularLocation>
</comment>
<dbReference type="AlphaFoldDB" id="A0ABD1XLE4"/>
<dbReference type="Gene3D" id="2.160.20.80">
    <property type="entry name" value="E3 ubiquitin-protein ligase SopA"/>
    <property type="match status" value="1"/>
</dbReference>
<evidence type="ECO:0000256" key="6">
    <source>
        <dbReference type="ARBA" id="ARBA00023136"/>
    </source>
</evidence>
<keyword evidence="4 8" id="KW-0812">Transmembrane</keyword>
<name>A0ABD1XLE4_9MARC</name>
<dbReference type="Pfam" id="PF00805">
    <property type="entry name" value="Pentapeptide"/>
    <property type="match status" value="2"/>
</dbReference>
<evidence type="ECO:0000256" key="3">
    <source>
        <dbReference type="ARBA" id="ARBA00022448"/>
    </source>
</evidence>
<evidence type="ECO:0000256" key="4">
    <source>
        <dbReference type="ARBA" id="ARBA00022692"/>
    </source>
</evidence>
<feature type="domain" description="Cationic amino acid transporter C-terminal" evidence="9">
    <location>
        <begin position="657"/>
        <end position="707"/>
    </location>
</feature>
<evidence type="ECO:0000256" key="5">
    <source>
        <dbReference type="ARBA" id="ARBA00022989"/>
    </source>
</evidence>
<feature type="transmembrane region" description="Helical" evidence="8">
    <location>
        <begin position="654"/>
        <end position="678"/>
    </location>
</feature>
<feature type="transmembrane region" description="Helical" evidence="8">
    <location>
        <begin position="592"/>
        <end position="616"/>
    </location>
</feature>
<feature type="compositionally biased region" description="Basic and acidic residues" evidence="7">
    <location>
        <begin position="43"/>
        <end position="53"/>
    </location>
</feature>
<feature type="transmembrane region" description="Helical" evidence="8">
    <location>
        <begin position="353"/>
        <end position="375"/>
    </location>
</feature>
<feature type="transmembrane region" description="Helical" evidence="8">
    <location>
        <begin position="307"/>
        <end position="333"/>
    </location>
</feature>
<dbReference type="SUPFAM" id="SSF141571">
    <property type="entry name" value="Pentapeptide repeat-like"/>
    <property type="match status" value="1"/>
</dbReference>
<feature type="transmembrane region" description="Helical" evidence="8">
    <location>
        <begin position="622"/>
        <end position="642"/>
    </location>
</feature>
<dbReference type="PANTHER" id="PTHR43243">
    <property type="entry name" value="INNER MEMBRANE TRANSPORTER YGJI-RELATED"/>
    <property type="match status" value="1"/>
</dbReference>
<feature type="transmembrane region" description="Helical" evidence="8">
    <location>
        <begin position="690"/>
        <end position="711"/>
    </location>
</feature>
<comment type="similarity">
    <text evidence="2">Belongs to the amino acid-polyamine-organocation (APC) superfamily. Cationic amino acid transporter (CAT) (TC 2.A.3.3) family.</text>
</comment>
<dbReference type="Pfam" id="PF13520">
    <property type="entry name" value="AA_permease_2"/>
    <property type="match status" value="1"/>
</dbReference>
<dbReference type="Gene3D" id="1.20.1740.10">
    <property type="entry name" value="Amino acid/polyamine transporter I"/>
    <property type="match status" value="2"/>
</dbReference>
<keyword evidence="6 8" id="KW-0472">Membrane</keyword>
<dbReference type="InterPro" id="IPR001646">
    <property type="entry name" value="5peptide_repeat"/>
</dbReference>
<feature type="transmembrane region" description="Helical" evidence="8">
    <location>
        <begin position="141"/>
        <end position="162"/>
    </location>
</feature>
<feature type="transmembrane region" description="Helical" evidence="8">
    <location>
        <begin position="110"/>
        <end position="129"/>
    </location>
</feature>
<evidence type="ECO:0000313" key="11">
    <source>
        <dbReference type="Proteomes" id="UP001605036"/>
    </source>
</evidence>
<evidence type="ECO:0000313" key="10">
    <source>
        <dbReference type="EMBL" id="KAL2609735.1"/>
    </source>
</evidence>
<keyword evidence="3" id="KW-0813">Transport</keyword>
<feature type="transmembrane region" description="Helical" evidence="8">
    <location>
        <begin position="427"/>
        <end position="449"/>
    </location>
</feature>
<gene>
    <name evidence="10" type="ORF">R1flu_028308</name>
</gene>
<feature type="transmembrane region" description="Helical" evidence="8">
    <location>
        <begin position="273"/>
        <end position="295"/>
    </location>
</feature>
<evidence type="ECO:0000259" key="9">
    <source>
        <dbReference type="Pfam" id="PF13906"/>
    </source>
</evidence>
<evidence type="ECO:0000256" key="1">
    <source>
        <dbReference type="ARBA" id="ARBA00004141"/>
    </source>
</evidence>
<keyword evidence="11" id="KW-1185">Reference proteome</keyword>
<comment type="caution">
    <text evidence="10">The sequence shown here is derived from an EMBL/GenBank/DDBJ whole genome shotgun (WGS) entry which is preliminary data.</text>
</comment>
<proteinExistence type="inferred from homology"/>
<feature type="transmembrane region" description="Helical" evidence="8">
    <location>
        <begin position="76"/>
        <end position="98"/>
    </location>
</feature>
<evidence type="ECO:0000256" key="7">
    <source>
        <dbReference type="SAM" id="MobiDB-lite"/>
    </source>
</evidence>
<feature type="transmembrane region" description="Helical" evidence="8">
    <location>
        <begin position="235"/>
        <end position="253"/>
    </location>
</feature>
<reference evidence="10 11" key="1">
    <citation type="submission" date="2024-09" db="EMBL/GenBank/DDBJ databases">
        <title>Chromosome-scale assembly of Riccia fluitans.</title>
        <authorList>
            <person name="Paukszto L."/>
            <person name="Sawicki J."/>
            <person name="Karawczyk K."/>
            <person name="Piernik-Szablinska J."/>
            <person name="Szczecinska M."/>
            <person name="Mazdziarz M."/>
        </authorList>
    </citation>
    <scope>NUCLEOTIDE SEQUENCE [LARGE SCALE GENOMIC DNA]</scope>
    <source>
        <strain evidence="10">Rf_01</strain>
        <tissue evidence="10">Aerial parts of the thallus</tissue>
    </source>
</reference>
<sequence>MGRKGRAAVSGFRTWGIEAGREERFETHFTKHRQQQRRSSSGMREETMEEQHGFGRVWRRKSVGLRRGGPGLARHLTVFNLVPIGVGSTIGAGVYVLVGTVAREKVGPALPFSFLIAGIAAALSALCYAELASRCPSAGSAYHYAYTCVGEGLAWIIGWALILEYTVGGSTVARGISPNLALFFGGTGNLPSWIIRREMFGIVVDPCAGILVLFVTGLLCIGIKESANVQAFMTIANVLVLLFVIGAGGYTGFKTGWKGYHTDSGYLPYGPNGILAGAATLFFAYIGFDTVASTAEEVVNPQHDLPWGIALALCICSLLYMLVSSVIVGIVPYNMMDPDTPMSSAFSSNGLSWAMYVVTAGAVAALSTTLMGSLLPQPRILMAMARDGLLPRFFARVNKATKVPVNGTLTAGLAASIMAFSMDVDQLAGMVSVGTLLAFTIVGVSILILRYVSPMEPVAPASTEPLATSVLPQVAPAPAPAPAPARATPTPTPSIAAKHTLVGMIAWKNYFTPVFSLLSESSANSVPSFLQNYDDEADADVYPDGDVVYDERDGNYSNAYRDSMQEPLMSDSPHSDTEPPAPEMSREEARRWAAAFGIGVVIFGCFLFAIAVSFSFEKYFKWVMAGFGLFGVLGGLAILGLIEQDEGRHKFGDAGGFECPWVPVLPATSVLINIYLLVNLGGGTWMRVGIWLALGILVYTTYGINHSALALEHGRESMGKVTLHQVDLLCLEAGEPKVLQTPAEITSAGFTIESHPQPLPWDEVQFYLSRARDFGPHIDADLLNQEIFPLIDVSNIRKVSYRNEEKKSLQYFSTLHPTPVLTSSFAGVYSRHVDAMILSSSSCCASAAPAGSILSSSSSFASVPQLQVCSSYGRVRSTKNLPICVCQASGADDDNDASNSKMWQRSLAAALAAVVLGTGMKAGAELNKFEADTRGEFGIGSAAQYGSADLRKTVHAGENFRRANFTSADMREADFSNCPFNGAYLEKAVAYKANFKGADLSDTLMDRMVLNEADLTDAILVRAVLTRSDLGKAIIDGADFSDAVLDLPQKQALCKYASGTNPTTGMDTRKSLGCGNARRNAYGTPSAPILSAPPEQLLDRNGFCDEATGKCNQ</sequence>
<dbReference type="Pfam" id="PF13906">
    <property type="entry name" value="AA_permease_C"/>
    <property type="match status" value="1"/>
</dbReference>
<feature type="transmembrane region" description="Helical" evidence="8">
    <location>
        <begin position="199"/>
        <end position="223"/>
    </location>
</feature>
<organism evidence="10 11">
    <name type="scientific">Riccia fluitans</name>
    <dbReference type="NCBI Taxonomy" id="41844"/>
    <lineage>
        <taxon>Eukaryota</taxon>
        <taxon>Viridiplantae</taxon>
        <taxon>Streptophyta</taxon>
        <taxon>Embryophyta</taxon>
        <taxon>Marchantiophyta</taxon>
        <taxon>Marchantiopsida</taxon>
        <taxon>Marchantiidae</taxon>
        <taxon>Marchantiales</taxon>
        <taxon>Ricciaceae</taxon>
        <taxon>Riccia</taxon>
    </lineage>
</organism>
<evidence type="ECO:0000256" key="2">
    <source>
        <dbReference type="ARBA" id="ARBA00008572"/>
    </source>
</evidence>
<dbReference type="EMBL" id="JBHFFA010000008">
    <property type="protein sequence ID" value="KAL2609735.1"/>
    <property type="molecule type" value="Genomic_DNA"/>
</dbReference>
<dbReference type="InterPro" id="IPR002293">
    <property type="entry name" value="AA/rel_permease1"/>
</dbReference>
<keyword evidence="5 8" id="KW-1133">Transmembrane helix</keyword>
<feature type="region of interest" description="Disordered" evidence="7">
    <location>
        <begin position="565"/>
        <end position="584"/>
    </location>
</feature>
<dbReference type="GO" id="GO:0016020">
    <property type="term" value="C:membrane"/>
    <property type="evidence" value="ECO:0007669"/>
    <property type="project" value="UniProtKB-SubCell"/>
</dbReference>
<accession>A0ABD1XLE4</accession>
<dbReference type="PANTHER" id="PTHR43243:SF4">
    <property type="entry name" value="CATIONIC AMINO ACID TRANSPORTER 4"/>
    <property type="match status" value="1"/>
</dbReference>
<dbReference type="Proteomes" id="UP001605036">
    <property type="component" value="Unassembled WGS sequence"/>
</dbReference>
<dbReference type="InterPro" id="IPR029485">
    <property type="entry name" value="CAT_C"/>
</dbReference>
<feature type="region of interest" description="Disordered" evidence="7">
    <location>
        <begin position="26"/>
        <end position="53"/>
    </location>
</feature>